<dbReference type="VEuPathDB" id="FungiDB:LEMA_P031780.1"/>
<keyword evidence="3" id="KW-1185">Reference proteome</keyword>
<feature type="region of interest" description="Disordered" evidence="1">
    <location>
        <begin position="25"/>
        <end position="48"/>
    </location>
</feature>
<organism evidence="3">
    <name type="scientific">Leptosphaeria maculans (strain JN3 / isolate v23.1.3 / race Av1-4-5-6-7-8)</name>
    <name type="common">Blackleg fungus</name>
    <name type="synonym">Phoma lingam</name>
    <dbReference type="NCBI Taxonomy" id="985895"/>
    <lineage>
        <taxon>Eukaryota</taxon>
        <taxon>Fungi</taxon>
        <taxon>Dikarya</taxon>
        <taxon>Ascomycota</taxon>
        <taxon>Pezizomycotina</taxon>
        <taxon>Dothideomycetes</taxon>
        <taxon>Pleosporomycetidae</taxon>
        <taxon>Pleosporales</taxon>
        <taxon>Pleosporineae</taxon>
        <taxon>Leptosphaeriaceae</taxon>
        <taxon>Plenodomus</taxon>
        <taxon>Plenodomus lingam/Leptosphaeria maculans species complex</taxon>
    </lineage>
</organism>
<dbReference type="HOGENOM" id="CLU_2320827_0_0_1"/>
<name>E4ZWQ0_LEPMJ</name>
<dbReference type="AlphaFoldDB" id="E4ZWQ0"/>
<gene>
    <name evidence="2" type="ORF">LEMA_P031780.1</name>
</gene>
<evidence type="ECO:0000313" key="2">
    <source>
        <dbReference type="EMBL" id="CBX96026.1"/>
    </source>
</evidence>
<dbReference type="EMBL" id="FP929127">
    <property type="protein sequence ID" value="CBX96026.1"/>
    <property type="molecule type" value="Genomic_DNA"/>
</dbReference>
<evidence type="ECO:0000256" key="1">
    <source>
        <dbReference type="SAM" id="MobiDB-lite"/>
    </source>
</evidence>
<reference evidence="3" key="1">
    <citation type="journal article" date="2011" name="Nat. Commun.">
        <title>Effector diversification within compartments of the Leptosphaeria maculans genome affected by Repeat-Induced Point mutations.</title>
        <authorList>
            <person name="Rouxel T."/>
            <person name="Grandaubert J."/>
            <person name="Hane J.K."/>
            <person name="Hoede C."/>
            <person name="van de Wouw A.P."/>
            <person name="Couloux A."/>
            <person name="Dominguez V."/>
            <person name="Anthouard V."/>
            <person name="Bally P."/>
            <person name="Bourras S."/>
            <person name="Cozijnsen A.J."/>
            <person name="Ciuffetti L.M."/>
            <person name="Degrave A."/>
            <person name="Dilmaghani A."/>
            <person name="Duret L."/>
            <person name="Fudal I."/>
            <person name="Goodwin S.B."/>
            <person name="Gout L."/>
            <person name="Glaser N."/>
            <person name="Linglin J."/>
            <person name="Kema G.H.J."/>
            <person name="Lapalu N."/>
            <person name="Lawrence C.B."/>
            <person name="May K."/>
            <person name="Meyer M."/>
            <person name="Ollivier B."/>
            <person name="Poulain J."/>
            <person name="Schoch C.L."/>
            <person name="Simon A."/>
            <person name="Spatafora J.W."/>
            <person name="Stachowiak A."/>
            <person name="Turgeon B.G."/>
            <person name="Tyler B.M."/>
            <person name="Vincent D."/>
            <person name="Weissenbach J."/>
            <person name="Amselem J."/>
            <person name="Quesneville H."/>
            <person name="Oliver R.P."/>
            <person name="Wincker P."/>
            <person name="Balesdent M.-H."/>
            <person name="Howlett B.J."/>
        </authorList>
    </citation>
    <scope>NUCLEOTIDE SEQUENCE [LARGE SCALE GENOMIC DNA]</scope>
    <source>
        <strain evidence="3">JN3 / isolate v23.1.3 / race Av1-4-5-6-7-8</strain>
    </source>
</reference>
<dbReference type="InParanoid" id="E4ZWQ0"/>
<sequence>MLPCQARVYFARPLVNRLAVAPSPLAGPPAHASLDGAAGEKMRPKKNGPLQYLAIPQPLEPPAHSATLTKVARDVADWHVDLVMEGRNTDAVPHQMYCG</sequence>
<protein>
    <submittedName>
        <fullName evidence="2">Predicted protein</fullName>
    </submittedName>
</protein>
<proteinExistence type="predicted"/>
<evidence type="ECO:0000313" key="3">
    <source>
        <dbReference type="Proteomes" id="UP000002668"/>
    </source>
</evidence>
<dbReference type="Proteomes" id="UP000002668">
    <property type="component" value="Genome"/>
</dbReference>
<dbReference type="GeneID" id="13281715"/>
<accession>E4ZWQ0</accession>